<proteinExistence type="predicted"/>
<dbReference type="PRINTS" id="PR01071">
    <property type="entry name" value="ACOABIOTINCC"/>
</dbReference>
<keyword evidence="2 3" id="KW-0092">Biotin</keyword>
<feature type="region of interest" description="Disordered" evidence="4">
    <location>
        <begin position="78"/>
        <end position="97"/>
    </location>
</feature>
<dbReference type="Gene3D" id="2.40.50.100">
    <property type="match status" value="1"/>
</dbReference>
<dbReference type="NCBIfam" id="TIGR00531">
    <property type="entry name" value="BCCP"/>
    <property type="match status" value="1"/>
</dbReference>
<organism evidence="6 7">
    <name type="scientific">Wansuia hejianensis</name>
    <dbReference type="NCBI Taxonomy" id="2763667"/>
    <lineage>
        <taxon>Bacteria</taxon>
        <taxon>Bacillati</taxon>
        <taxon>Bacillota</taxon>
        <taxon>Clostridia</taxon>
        <taxon>Lachnospirales</taxon>
        <taxon>Lachnospiraceae</taxon>
        <taxon>Wansuia</taxon>
    </lineage>
</organism>
<dbReference type="Pfam" id="PF00364">
    <property type="entry name" value="Biotin_lipoyl"/>
    <property type="match status" value="1"/>
</dbReference>
<dbReference type="InterPro" id="IPR050709">
    <property type="entry name" value="Biotin_Carboxyl_Carrier/Decarb"/>
</dbReference>
<accession>A0A7G9GGF3</accession>
<reference evidence="6 7" key="1">
    <citation type="submission" date="2020-08" db="EMBL/GenBank/DDBJ databases">
        <authorList>
            <person name="Liu C."/>
            <person name="Sun Q."/>
        </authorList>
    </citation>
    <scope>NUCLEOTIDE SEQUENCE [LARGE SCALE GENOMIC DNA]</scope>
    <source>
        <strain evidence="6 7">NSJ-29</strain>
    </source>
</reference>
<dbReference type="GO" id="GO:0009317">
    <property type="term" value="C:acetyl-CoA carboxylase complex"/>
    <property type="evidence" value="ECO:0007669"/>
    <property type="project" value="InterPro"/>
</dbReference>
<dbReference type="UniPathway" id="UPA00094"/>
<keyword evidence="3" id="KW-0443">Lipid metabolism</keyword>
<evidence type="ECO:0000259" key="5">
    <source>
        <dbReference type="PROSITE" id="PS50968"/>
    </source>
</evidence>
<evidence type="ECO:0000313" key="7">
    <source>
        <dbReference type="Proteomes" id="UP000515860"/>
    </source>
</evidence>
<evidence type="ECO:0000256" key="1">
    <source>
        <dbReference type="ARBA" id="ARBA00017562"/>
    </source>
</evidence>
<dbReference type="GO" id="GO:0006633">
    <property type="term" value="P:fatty acid biosynthetic process"/>
    <property type="evidence" value="ECO:0007669"/>
    <property type="project" value="UniProtKB-UniPathway"/>
</dbReference>
<dbReference type="InterPro" id="IPR000089">
    <property type="entry name" value="Biotin_lipoyl"/>
</dbReference>
<dbReference type="FunFam" id="2.40.50.100:FF:000003">
    <property type="entry name" value="Acetyl-CoA carboxylase biotin carboxyl carrier protein"/>
    <property type="match status" value="1"/>
</dbReference>
<sequence length="179" mass="18749">MEIEELCQLIQAVSESNLGEFSYEENGVKISMSGKSCGSLAEPFTMPAGTPSGADQPGILPTAAAPSAHQPLTAVGSEMSSLNADVQPSAREEEKPGSLVTSPLVGVFYTAPSEDAAPFVKIGDQVKEGQVIAIVEAMKLMNEIECDCSGTVAEILVENGQAVEYGQPLFRIVYPQGTP</sequence>
<keyword evidence="3" id="KW-0444">Lipid biosynthesis</keyword>
<dbReference type="EMBL" id="CP060635">
    <property type="protein sequence ID" value="QNM09885.1"/>
    <property type="molecule type" value="Genomic_DNA"/>
</dbReference>
<dbReference type="InterPro" id="IPR011053">
    <property type="entry name" value="Single_hybrid_motif"/>
</dbReference>
<dbReference type="PANTHER" id="PTHR45266:SF3">
    <property type="entry name" value="OXALOACETATE DECARBOXYLASE ALPHA CHAIN"/>
    <property type="match status" value="1"/>
</dbReference>
<keyword evidence="7" id="KW-1185">Reference proteome</keyword>
<comment type="pathway">
    <text evidence="3">Lipid metabolism; fatty acid biosynthesis.</text>
</comment>
<gene>
    <name evidence="6" type="primary">accB</name>
    <name evidence="6" type="ORF">H9Q79_06285</name>
</gene>
<dbReference type="KEGG" id="whj:H9Q79_06285"/>
<dbReference type="CDD" id="cd06850">
    <property type="entry name" value="biotinyl_domain"/>
    <property type="match status" value="1"/>
</dbReference>
<evidence type="ECO:0000256" key="3">
    <source>
        <dbReference type="RuleBase" id="RU364072"/>
    </source>
</evidence>
<dbReference type="InterPro" id="IPR001249">
    <property type="entry name" value="AcCoA_biotinCC"/>
</dbReference>
<keyword evidence="3" id="KW-0276">Fatty acid metabolism</keyword>
<dbReference type="AlphaFoldDB" id="A0A7G9GGF3"/>
<name>A0A7G9GGF3_9FIRM</name>
<dbReference type="SUPFAM" id="SSF51230">
    <property type="entry name" value="Single hybrid motif"/>
    <property type="match status" value="1"/>
</dbReference>
<keyword evidence="3" id="KW-0275">Fatty acid biosynthesis</keyword>
<evidence type="ECO:0000313" key="6">
    <source>
        <dbReference type="EMBL" id="QNM09885.1"/>
    </source>
</evidence>
<feature type="domain" description="Lipoyl-binding" evidence="5">
    <location>
        <begin position="90"/>
        <end position="173"/>
    </location>
</feature>
<dbReference type="RefSeq" id="WP_249329444.1">
    <property type="nucleotide sequence ID" value="NZ_CP060635.1"/>
</dbReference>
<dbReference type="PANTHER" id="PTHR45266">
    <property type="entry name" value="OXALOACETATE DECARBOXYLASE ALPHA CHAIN"/>
    <property type="match status" value="1"/>
</dbReference>
<dbReference type="Proteomes" id="UP000515860">
    <property type="component" value="Chromosome"/>
</dbReference>
<evidence type="ECO:0000256" key="4">
    <source>
        <dbReference type="SAM" id="MobiDB-lite"/>
    </source>
</evidence>
<comment type="function">
    <text evidence="3">This protein is a component of the acetyl coenzyme A carboxylase complex; first, biotin carboxylase catalyzes the carboxylation of the carrier protein and then the transcarboxylase transfers the carboxyl group to form malonyl-CoA.</text>
</comment>
<dbReference type="GO" id="GO:0003989">
    <property type="term" value="F:acetyl-CoA carboxylase activity"/>
    <property type="evidence" value="ECO:0007669"/>
    <property type="project" value="InterPro"/>
</dbReference>
<protein>
    <recommendedName>
        <fullName evidence="1 3">Biotin carboxyl carrier protein of acetyl-CoA carboxylase</fullName>
    </recommendedName>
</protein>
<evidence type="ECO:0000256" key="2">
    <source>
        <dbReference type="ARBA" id="ARBA00023267"/>
    </source>
</evidence>
<dbReference type="PROSITE" id="PS50968">
    <property type="entry name" value="BIOTINYL_LIPOYL"/>
    <property type="match status" value="1"/>
</dbReference>